<dbReference type="RefSeq" id="WP_012783086.1">
    <property type="nucleotide sequence ID" value="NC_013093.1"/>
</dbReference>
<protein>
    <submittedName>
        <fullName evidence="2">Uncharacterized protein</fullName>
    </submittedName>
</protein>
<dbReference type="eggNOG" id="ENOG5033IIV">
    <property type="taxonomic scope" value="Bacteria"/>
</dbReference>
<feature type="compositionally biased region" description="Basic and acidic residues" evidence="1">
    <location>
        <begin position="127"/>
        <end position="140"/>
    </location>
</feature>
<name>C6WHX2_ACTMD</name>
<feature type="region of interest" description="Disordered" evidence="1">
    <location>
        <begin position="1"/>
        <end position="149"/>
    </location>
</feature>
<gene>
    <name evidence="2" type="ordered locus">Amir_0456</name>
</gene>
<feature type="compositionally biased region" description="Low complexity" evidence="1">
    <location>
        <begin position="63"/>
        <end position="76"/>
    </location>
</feature>
<evidence type="ECO:0000313" key="2">
    <source>
        <dbReference type="EMBL" id="ACU34423.1"/>
    </source>
</evidence>
<reference evidence="2 3" key="1">
    <citation type="journal article" date="2009" name="Stand. Genomic Sci.">
        <title>Complete genome sequence of Actinosynnema mirum type strain (101).</title>
        <authorList>
            <person name="Land M."/>
            <person name="Lapidus A."/>
            <person name="Mayilraj S."/>
            <person name="Chen F."/>
            <person name="Copeland A."/>
            <person name="Del Rio T.G."/>
            <person name="Nolan M."/>
            <person name="Lucas S."/>
            <person name="Tice H."/>
            <person name="Cheng J.F."/>
            <person name="Chertkov O."/>
            <person name="Bruce D."/>
            <person name="Goodwin L."/>
            <person name="Pitluck S."/>
            <person name="Rohde M."/>
            <person name="Goker M."/>
            <person name="Pati A."/>
            <person name="Ivanova N."/>
            <person name="Mavromatis K."/>
            <person name="Chen A."/>
            <person name="Palaniappan K."/>
            <person name="Hauser L."/>
            <person name="Chang Y.J."/>
            <person name="Jeffries C.C."/>
            <person name="Brettin T."/>
            <person name="Detter J.C."/>
            <person name="Han C."/>
            <person name="Chain P."/>
            <person name="Tindall B.J."/>
            <person name="Bristow J."/>
            <person name="Eisen J.A."/>
            <person name="Markowitz V."/>
            <person name="Hugenholtz P."/>
            <person name="Kyrpides N.C."/>
            <person name="Klenk H.P."/>
        </authorList>
    </citation>
    <scope>NUCLEOTIDE SEQUENCE [LARGE SCALE GENOMIC DNA]</scope>
    <source>
        <strain evidence="3">ATCC 29888 / DSM 43827 / JCM 3225 / NBRC 14064 / NCIMB 13271 / NRRL B-12336 / IMRU 3971 / 101</strain>
    </source>
</reference>
<dbReference type="HOGENOM" id="CLU_764258_0_0_11"/>
<accession>C6WHX2</accession>
<keyword evidence="3" id="KW-1185">Reference proteome</keyword>
<proteinExistence type="predicted"/>
<dbReference type="EMBL" id="CP001630">
    <property type="protein sequence ID" value="ACU34423.1"/>
    <property type="molecule type" value="Genomic_DNA"/>
</dbReference>
<dbReference type="OrthoDB" id="4749283at2"/>
<organism evidence="2 3">
    <name type="scientific">Actinosynnema mirum (strain ATCC 29888 / DSM 43827 / JCM 3225 / NBRC 14064 / NCIMB 13271 / NRRL B-12336 / IMRU 3971 / 101)</name>
    <dbReference type="NCBI Taxonomy" id="446462"/>
    <lineage>
        <taxon>Bacteria</taxon>
        <taxon>Bacillati</taxon>
        <taxon>Actinomycetota</taxon>
        <taxon>Actinomycetes</taxon>
        <taxon>Pseudonocardiales</taxon>
        <taxon>Pseudonocardiaceae</taxon>
        <taxon>Actinosynnema</taxon>
    </lineage>
</organism>
<sequence>MTTPPEGPQDPWQPSWRPEPERRPEHSGPAVTPPQRAAQPVFPSQDAPWGAPTGHDRSPDPWPAARPAARPGAADPGPGPRHDPRTEPETPPTGLAQFGFTGEPADRSAFTVNGRISRKSEFAGQRDPARFPDFHRDERSAPPPSDDSLGYAVLVQPLGPGSAPAPEVRYRQPWQPTHQEQHPHGPVPAHGTGLARRTKIVLALAAVVPLAAIVALSFGGEDRRTAVAGAEAGDCLKVNEVSRDGADVEMVDCAAGDAAYRVAVNLPETDRCPPGDYDEYIRGGAGNRGFRLCLMLNATDGDCFKEEGGIAASKTTKVRCGSGATYKVAKAHSGTVDELVCEFDENPRVYPTPPTTLCITDP</sequence>
<dbReference type="STRING" id="446462.Amir_0456"/>
<evidence type="ECO:0000313" key="3">
    <source>
        <dbReference type="Proteomes" id="UP000002213"/>
    </source>
</evidence>
<evidence type="ECO:0000256" key="1">
    <source>
        <dbReference type="SAM" id="MobiDB-lite"/>
    </source>
</evidence>
<dbReference type="KEGG" id="ami:Amir_0456"/>
<dbReference type="AlphaFoldDB" id="C6WHX2"/>
<dbReference type="Proteomes" id="UP000002213">
    <property type="component" value="Chromosome"/>
</dbReference>